<dbReference type="STRING" id="84022.CACET_c16860"/>
<dbReference type="GO" id="GO:0016020">
    <property type="term" value="C:membrane"/>
    <property type="evidence" value="ECO:0007669"/>
    <property type="project" value="InterPro"/>
</dbReference>
<dbReference type="InterPro" id="IPR018771">
    <property type="entry name" value="PocR_dom"/>
</dbReference>
<feature type="domain" description="Histidine kinase/HSP90-like ATPase" evidence="1">
    <location>
        <begin position="290"/>
        <end position="399"/>
    </location>
</feature>
<dbReference type="SUPFAM" id="SSF55874">
    <property type="entry name" value="ATPase domain of HSP90 chaperone/DNA topoisomerase II/histidine kinase"/>
    <property type="match status" value="1"/>
</dbReference>
<dbReference type="KEGG" id="cace:CACET_c16860"/>
<keyword evidence="3" id="KW-1185">Reference proteome</keyword>
<dbReference type="Pfam" id="PF10114">
    <property type="entry name" value="PocR"/>
    <property type="match status" value="1"/>
</dbReference>
<keyword evidence="2" id="KW-0808">Transferase</keyword>
<dbReference type="GO" id="GO:0000155">
    <property type="term" value="F:phosphorelay sensor kinase activity"/>
    <property type="evidence" value="ECO:0007669"/>
    <property type="project" value="InterPro"/>
</dbReference>
<dbReference type="Proteomes" id="UP000035704">
    <property type="component" value="Chromosome"/>
</dbReference>
<dbReference type="Gene3D" id="3.30.565.10">
    <property type="entry name" value="Histidine kinase-like ATPase, C-terminal domain"/>
    <property type="match status" value="1"/>
</dbReference>
<dbReference type="OrthoDB" id="1410840at2"/>
<reference evidence="2 3" key="1">
    <citation type="submission" date="2014-10" db="EMBL/GenBank/DDBJ databases">
        <title>Genome sequence of Clostridium aceticum DSM 1496.</title>
        <authorList>
            <person name="Poehlein A."/>
            <person name="Schiel-Bengelsdorf B."/>
            <person name="Gottschalk G."/>
            <person name="Duerre P."/>
            <person name="Daniel R."/>
        </authorList>
    </citation>
    <scope>NUCLEOTIDE SEQUENCE [LARGE SCALE GENOMIC DNA]</scope>
    <source>
        <strain evidence="2 3">DSM 1496</strain>
    </source>
</reference>
<evidence type="ECO:0000313" key="2">
    <source>
        <dbReference type="EMBL" id="AKL95135.1"/>
    </source>
</evidence>
<organism evidence="2 3">
    <name type="scientific">Clostridium aceticum</name>
    <dbReference type="NCBI Taxonomy" id="84022"/>
    <lineage>
        <taxon>Bacteria</taxon>
        <taxon>Bacillati</taxon>
        <taxon>Bacillota</taxon>
        <taxon>Clostridia</taxon>
        <taxon>Eubacteriales</taxon>
        <taxon>Clostridiaceae</taxon>
        <taxon>Clostridium</taxon>
    </lineage>
</organism>
<dbReference type="PANTHER" id="PTHR34220">
    <property type="entry name" value="SENSOR HISTIDINE KINASE YPDA"/>
    <property type="match status" value="1"/>
</dbReference>
<evidence type="ECO:0000259" key="1">
    <source>
        <dbReference type="SMART" id="SM00387"/>
    </source>
</evidence>
<dbReference type="InterPro" id="IPR050640">
    <property type="entry name" value="Bact_2-comp_sensor_kinase"/>
</dbReference>
<dbReference type="PATRIC" id="fig|84022.5.peg.3142"/>
<dbReference type="AlphaFoldDB" id="A0A0D8IDF6"/>
<sequence>MSLLDNFKVDIKTLTDIQSRLAKLVDVPTIIVDPEGNPVSEISNFTPFCKLIRSSPKGSRKCIACDAEAGLIAVEKKTPRTYTCHTGLIDCVSPIIVDDHFLGSVLGGQVLIDGEQTRDTIDIKRISKEFEIPINALEKTLHFIPVVSRQYLQNYVDFYNFLANQIAQMGIHRLTQEKLLKESREKFQLEQQAKKMELKTIRAQIHPHFLFNTLNTIARMALIEDAPKTEELIYQLSNLLRYNLKNAEDLPRIKDEISNIKRYLAIQTFRYSDRISYEIDIDESIMEYRIPSMILQPIVENSMIHGLEPKKEGGKITITGKVLPNKDLLIKIDDNGKGIEAELLHMLNNLNDRSEHHTGIGIKNTNDRICHHFGKEYSIKLESQPNTFTTVSIHIPCIK</sequence>
<gene>
    <name evidence="2" type="ORF">CACET_c16860</name>
</gene>
<dbReference type="RefSeq" id="WP_044823862.1">
    <property type="nucleotide sequence ID" value="NZ_JYHU01000004.1"/>
</dbReference>
<keyword evidence="2" id="KW-0418">Kinase</keyword>
<dbReference type="SMART" id="SM00387">
    <property type="entry name" value="HATPase_c"/>
    <property type="match status" value="1"/>
</dbReference>
<dbReference type="PANTHER" id="PTHR34220:SF7">
    <property type="entry name" value="SENSOR HISTIDINE KINASE YPDA"/>
    <property type="match status" value="1"/>
</dbReference>
<name>A0A0D8IDF6_9CLOT</name>
<dbReference type="InterPro" id="IPR010559">
    <property type="entry name" value="Sig_transdc_His_kin_internal"/>
</dbReference>
<proteinExistence type="predicted"/>
<dbReference type="Pfam" id="PF06580">
    <property type="entry name" value="His_kinase"/>
    <property type="match status" value="1"/>
</dbReference>
<dbReference type="Pfam" id="PF02518">
    <property type="entry name" value="HATPase_c"/>
    <property type="match status" value="1"/>
</dbReference>
<accession>A0A0D8IDF6</accession>
<dbReference type="EMBL" id="CP009687">
    <property type="protein sequence ID" value="AKL95135.1"/>
    <property type="molecule type" value="Genomic_DNA"/>
</dbReference>
<dbReference type="InterPro" id="IPR003594">
    <property type="entry name" value="HATPase_dom"/>
</dbReference>
<dbReference type="InterPro" id="IPR036890">
    <property type="entry name" value="HATPase_C_sf"/>
</dbReference>
<evidence type="ECO:0000313" key="3">
    <source>
        <dbReference type="Proteomes" id="UP000035704"/>
    </source>
</evidence>
<protein>
    <submittedName>
        <fullName evidence="2">Two-component sensor kinase</fullName>
    </submittedName>
</protein>